<dbReference type="InterPro" id="IPR036249">
    <property type="entry name" value="Thioredoxin-like_sf"/>
</dbReference>
<dbReference type="Gene3D" id="3.40.30.10">
    <property type="entry name" value="Glutaredoxin"/>
    <property type="match status" value="1"/>
</dbReference>
<evidence type="ECO:0000256" key="2">
    <source>
        <dbReference type="ARBA" id="ARBA00022559"/>
    </source>
</evidence>
<accession>A0A9N9DP03</accession>
<evidence type="ECO:0000256" key="7">
    <source>
        <dbReference type="RuleBase" id="RU366011"/>
    </source>
</evidence>
<dbReference type="GO" id="GO:0005737">
    <property type="term" value="C:cytoplasm"/>
    <property type="evidence" value="ECO:0007669"/>
    <property type="project" value="TreeGrafter"/>
</dbReference>
<gene>
    <name evidence="9" type="ORF">ALEPTO_LOCUS9911</name>
</gene>
<dbReference type="EMBL" id="CAJVPS010009140">
    <property type="protein sequence ID" value="CAG8647713.1"/>
    <property type="molecule type" value="Genomic_DNA"/>
</dbReference>
<dbReference type="Pfam" id="PF08534">
    <property type="entry name" value="Redoxin"/>
    <property type="match status" value="1"/>
</dbReference>
<proteinExistence type="inferred from homology"/>
<evidence type="ECO:0000313" key="9">
    <source>
        <dbReference type="EMBL" id="CAG8647713.1"/>
    </source>
</evidence>
<dbReference type="GO" id="GO:0008379">
    <property type="term" value="F:thioredoxin peroxidase activity"/>
    <property type="evidence" value="ECO:0007669"/>
    <property type="project" value="InterPro"/>
</dbReference>
<dbReference type="PANTHER" id="PTHR10430">
    <property type="entry name" value="PEROXIREDOXIN"/>
    <property type="match status" value="1"/>
</dbReference>
<evidence type="ECO:0000259" key="8">
    <source>
        <dbReference type="PROSITE" id="PS51352"/>
    </source>
</evidence>
<dbReference type="GO" id="GO:0034599">
    <property type="term" value="P:cellular response to oxidative stress"/>
    <property type="evidence" value="ECO:0007669"/>
    <property type="project" value="InterPro"/>
</dbReference>
<sequence length="164" mass="17896">MSTTQVKVGDTIPKNVYFGELKDGEEDPQKITSDEIFKGKKVVIFGIPGAFTSVCSAKHLPQFVDHSEDFKKKGIDTVACVAVNGKEWAKAHNVEGKVRMLADGDGVFHRGLGLVQKLPFSGERGLRFSAYIENGVVKILNVEEPGALGYKVSGPEKMLKDLDE</sequence>
<evidence type="ECO:0000256" key="3">
    <source>
        <dbReference type="ARBA" id="ARBA00022862"/>
    </source>
</evidence>
<dbReference type="PANTHER" id="PTHR10430:SF16">
    <property type="entry name" value="PEROXIREDOXIN-5, MITOCHONDRIAL"/>
    <property type="match status" value="1"/>
</dbReference>
<feature type="active site" description="Cysteine sulfenic acid (-SOH) intermediate" evidence="6">
    <location>
        <position position="55"/>
    </location>
</feature>
<keyword evidence="2 7" id="KW-0575">Peroxidase</keyword>
<comment type="caution">
    <text evidence="9">The sequence shown here is derived from an EMBL/GenBank/DDBJ whole genome shotgun (WGS) entry which is preliminary data.</text>
</comment>
<evidence type="ECO:0000256" key="4">
    <source>
        <dbReference type="ARBA" id="ARBA00023002"/>
    </source>
</evidence>
<organism evidence="9 10">
    <name type="scientific">Ambispora leptoticha</name>
    <dbReference type="NCBI Taxonomy" id="144679"/>
    <lineage>
        <taxon>Eukaryota</taxon>
        <taxon>Fungi</taxon>
        <taxon>Fungi incertae sedis</taxon>
        <taxon>Mucoromycota</taxon>
        <taxon>Glomeromycotina</taxon>
        <taxon>Glomeromycetes</taxon>
        <taxon>Archaeosporales</taxon>
        <taxon>Ambisporaceae</taxon>
        <taxon>Ambispora</taxon>
    </lineage>
</organism>
<dbReference type="InterPro" id="IPR013766">
    <property type="entry name" value="Thioredoxin_domain"/>
</dbReference>
<dbReference type="AlphaFoldDB" id="A0A9N9DP03"/>
<reference evidence="9" key="1">
    <citation type="submission" date="2021-06" db="EMBL/GenBank/DDBJ databases">
        <authorList>
            <person name="Kallberg Y."/>
            <person name="Tangrot J."/>
            <person name="Rosling A."/>
        </authorList>
    </citation>
    <scope>NUCLEOTIDE SEQUENCE</scope>
    <source>
        <strain evidence="9">FL130A</strain>
    </source>
</reference>
<name>A0A9N9DP03_9GLOM</name>
<evidence type="ECO:0000256" key="5">
    <source>
        <dbReference type="ARBA" id="ARBA00023284"/>
    </source>
</evidence>
<feature type="domain" description="Thioredoxin" evidence="8">
    <location>
        <begin position="6"/>
        <end position="164"/>
    </location>
</feature>
<dbReference type="GO" id="GO:0042744">
    <property type="term" value="P:hydrogen peroxide catabolic process"/>
    <property type="evidence" value="ECO:0007669"/>
    <property type="project" value="TreeGrafter"/>
</dbReference>
<dbReference type="GO" id="GO:0045454">
    <property type="term" value="P:cell redox homeostasis"/>
    <property type="evidence" value="ECO:0007669"/>
    <property type="project" value="TreeGrafter"/>
</dbReference>
<dbReference type="InterPro" id="IPR013740">
    <property type="entry name" value="Redoxin"/>
</dbReference>
<dbReference type="OrthoDB" id="1882547at2759"/>
<protein>
    <submittedName>
        <fullName evidence="9">11009_t:CDS:1</fullName>
    </submittedName>
</protein>
<keyword evidence="4 7" id="KW-0560">Oxidoreductase</keyword>
<evidence type="ECO:0000256" key="1">
    <source>
        <dbReference type="ARBA" id="ARBA00010505"/>
    </source>
</evidence>
<evidence type="ECO:0000256" key="6">
    <source>
        <dbReference type="PIRSR" id="PIRSR637944-1"/>
    </source>
</evidence>
<dbReference type="InterPro" id="IPR037944">
    <property type="entry name" value="PRX5-like"/>
</dbReference>
<keyword evidence="5 7" id="KW-0676">Redox-active center</keyword>
<evidence type="ECO:0000313" key="10">
    <source>
        <dbReference type="Proteomes" id="UP000789508"/>
    </source>
</evidence>
<comment type="function">
    <text evidence="7">Thiol-specific peroxidase that catalyzes the reduction of hydrogen peroxide and organic hydroperoxides to water and alcohols, respectively. Plays a role in cell protection against oxidative stress by detoxifying peroxides.</text>
</comment>
<keyword evidence="10" id="KW-1185">Reference proteome</keyword>
<comment type="similarity">
    <text evidence="1 7">Belongs to the peroxiredoxin family. Prx5 subfamily.</text>
</comment>
<dbReference type="PROSITE" id="PS51352">
    <property type="entry name" value="THIOREDOXIN_2"/>
    <property type="match status" value="1"/>
</dbReference>
<dbReference type="Proteomes" id="UP000789508">
    <property type="component" value="Unassembled WGS sequence"/>
</dbReference>
<keyword evidence="3 7" id="KW-0049">Antioxidant</keyword>
<dbReference type="CDD" id="cd03013">
    <property type="entry name" value="PRX5_like"/>
    <property type="match status" value="1"/>
</dbReference>
<dbReference type="SUPFAM" id="SSF52833">
    <property type="entry name" value="Thioredoxin-like"/>
    <property type="match status" value="1"/>
</dbReference>